<dbReference type="InterPro" id="IPR041698">
    <property type="entry name" value="Methyltransf_25"/>
</dbReference>
<evidence type="ECO:0000313" key="6">
    <source>
        <dbReference type="Proteomes" id="UP000431401"/>
    </source>
</evidence>
<evidence type="ECO:0000256" key="1">
    <source>
        <dbReference type="ARBA" id="ARBA00022603"/>
    </source>
</evidence>
<evidence type="ECO:0000313" key="5">
    <source>
        <dbReference type="EMBL" id="MQY26529.1"/>
    </source>
</evidence>
<name>A0A7K0DLH7_9NOCA</name>
<feature type="domain" description="Methyltransferase" evidence="4">
    <location>
        <begin position="46"/>
        <end position="149"/>
    </location>
</feature>
<dbReference type="CDD" id="cd02440">
    <property type="entry name" value="AdoMet_MTases"/>
    <property type="match status" value="1"/>
</dbReference>
<dbReference type="SUPFAM" id="SSF53335">
    <property type="entry name" value="S-adenosyl-L-methionine-dependent methyltransferases"/>
    <property type="match status" value="1"/>
</dbReference>
<dbReference type="GO" id="GO:0032259">
    <property type="term" value="P:methylation"/>
    <property type="evidence" value="ECO:0007669"/>
    <property type="project" value="UniProtKB-KW"/>
</dbReference>
<keyword evidence="1" id="KW-0489">Methyltransferase</keyword>
<evidence type="ECO:0000256" key="3">
    <source>
        <dbReference type="ARBA" id="ARBA00022691"/>
    </source>
</evidence>
<organism evidence="5 6">
    <name type="scientific">Nocardia aurantia</name>
    <dbReference type="NCBI Taxonomy" id="2585199"/>
    <lineage>
        <taxon>Bacteria</taxon>
        <taxon>Bacillati</taxon>
        <taxon>Actinomycetota</taxon>
        <taxon>Actinomycetes</taxon>
        <taxon>Mycobacteriales</taxon>
        <taxon>Nocardiaceae</taxon>
        <taxon>Nocardia</taxon>
    </lineage>
</organism>
<reference evidence="5 6" key="1">
    <citation type="submission" date="2019-10" db="EMBL/GenBank/DDBJ databases">
        <title>Nocardia macrotermitis sp. nov. and Nocardia aurantia sp. nov., isolated from the gut of fungus growing-termite Macrotermes natalensis.</title>
        <authorList>
            <person name="Benndorf R."/>
            <person name="Schwitalla J."/>
            <person name="Martin K."/>
            <person name="De Beer W."/>
            <person name="Kaster A.-K."/>
            <person name="Vollmers J."/>
            <person name="Poulsen M."/>
            <person name="Beemelmanns C."/>
        </authorList>
    </citation>
    <scope>NUCLEOTIDE SEQUENCE [LARGE SCALE GENOMIC DNA]</scope>
    <source>
        <strain evidence="5 6">RB56</strain>
    </source>
</reference>
<dbReference type="Gene3D" id="3.40.50.150">
    <property type="entry name" value="Vaccinia Virus protein VP39"/>
    <property type="match status" value="1"/>
</dbReference>
<keyword evidence="3" id="KW-0949">S-adenosyl-L-methionine</keyword>
<evidence type="ECO:0000259" key="4">
    <source>
        <dbReference type="Pfam" id="PF13649"/>
    </source>
</evidence>
<dbReference type="AlphaFoldDB" id="A0A7K0DLH7"/>
<dbReference type="Proteomes" id="UP000431401">
    <property type="component" value="Unassembled WGS sequence"/>
</dbReference>
<dbReference type="Pfam" id="PF13649">
    <property type="entry name" value="Methyltransf_25"/>
    <property type="match status" value="1"/>
</dbReference>
<dbReference type="EMBL" id="WEGI01000004">
    <property type="protein sequence ID" value="MQY26529.1"/>
    <property type="molecule type" value="Genomic_DNA"/>
</dbReference>
<evidence type="ECO:0000256" key="2">
    <source>
        <dbReference type="ARBA" id="ARBA00022679"/>
    </source>
</evidence>
<accession>A0A7K0DLH7</accession>
<comment type="caution">
    <text evidence="5">The sequence shown here is derived from an EMBL/GenBank/DDBJ whole genome shotgun (WGS) entry which is preliminary data.</text>
</comment>
<proteinExistence type="predicted"/>
<dbReference type="PANTHER" id="PTHR43464:SF19">
    <property type="entry name" value="UBIQUINONE BIOSYNTHESIS O-METHYLTRANSFERASE, MITOCHONDRIAL"/>
    <property type="match status" value="1"/>
</dbReference>
<dbReference type="InterPro" id="IPR029063">
    <property type="entry name" value="SAM-dependent_MTases_sf"/>
</dbReference>
<keyword evidence="6" id="KW-1185">Reference proteome</keyword>
<gene>
    <name evidence="5" type="ORF">NRB56_21000</name>
</gene>
<protein>
    <recommendedName>
        <fullName evidence="4">Methyltransferase domain-containing protein</fullName>
    </recommendedName>
</protein>
<dbReference type="PANTHER" id="PTHR43464">
    <property type="entry name" value="METHYLTRANSFERASE"/>
    <property type="match status" value="1"/>
</dbReference>
<keyword evidence="2" id="KW-0808">Transferase</keyword>
<sequence>MQSGRMTQQPEVWNAAYDNDTAPWLIGAPQPAIVGLEAAGLIRGRVLDPGCGGGEHTILLTGLGYDVLGVDLSPSAVAYARRNAAEKGVPQARFQAADMLRIGTDPEAAAALGHFDTIVDSALFHVFLDDPAGRTAYVDALHTLAVPGGVVHVLALSNAAPGFGPRISDTLIRESFTTGWDIEDLRPASYRGRAGVPPAGTAELPVAADGTVEGAAWLARIRRL</sequence>
<dbReference type="GO" id="GO:0008168">
    <property type="term" value="F:methyltransferase activity"/>
    <property type="evidence" value="ECO:0007669"/>
    <property type="project" value="UniProtKB-KW"/>
</dbReference>